<organism evidence="1 2">
    <name type="scientific">Prevotella intermedia</name>
    <dbReference type="NCBI Taxonomy" id="28131"/>
    <lineage>
        <taxon>Bacteria</taxon>
        <taxon>Pseudomonadati</taxon>
        <taxon>Bacteroidota</taxon>
        <taxon>Bacteroidia</taxon>
        <taxon>Bacteroidales</taxon>
        <taxon>Prevotellaceae</taxon>
        <taxon>Prevotella</taxon>
    </lineage>
</organism>
<evidence type="ECO:0000313" key="2">
    <source>
        <dbReference type="Proteomes" id="UP000229630"/>
    </source>
</evidence>
<dbReference type="AlphaFoldDB" id="A0A2D3L7U1"/>
<dbReference type="EMBL" id="CP024723">
    <property type="protein sequence ID" value="ATV26649.1"/>
    <property type="molecule type" value="Genomic_DNA"/>
</dbReference>
<accession>A0A2D3L7U1</accession>
<sequence>MRVFLLNFVKIILLKSRNYALTLRKRLFCDAKPTLLPCKTAAFRTQNNRFCNALMYSELHDSYTCEKYLHLVWQ</sequence>
<protein>
    <submittedName>
        <fullName evidence="1">Uncharacterized protein</fullName>
    </submittedName>
</protein>
<evidence type="ECO:0000313" key="1">
    <source>
        <dbReference type="EMBL" id="ATV26649.1"/>
    </source>
</evidence>
<proteinExistence type="predicted"/>
<reference evidence="1 2" key="1">
    <citation type="submission" date="2017-11" db="EMBL/GenBank/DDBJ databases">
        <title>Genome sequencing of Prevotella intermedia KCOM 2837.</title>
        <authorList>
            <person name="Kook J.-K."/>
            <person name="Park S.-N."/>
            <person name="Lim Y.K."/>
        </authorList>
    </citation>
    <scope>NUCLEOTIDE SEQUENCE [LARGE SCALE GENOMIC DNA]</scope>
    <source>
        <strain evidence="1 2">KCOM 2837</strain>
    </source>
</reference>
<gene>
    <name evidence="1" type="ORF">CTM62_07910</name>
</gene>
<name>A0A2D3L7U1_PREIN</name>
<dbReference type="Proteomes" id="UP000229630">
    <property type="component" value="Chromosome 1"/>
</dbReference>